<keyword evidence="5" id="KW-0472">Membrane</keyword>
<protein>
    <submittedName>
        <fullName evidence="6">TspO and MBR like protein</fullName>
    </submittedName>
</protein>
<evidence type="ECO:0000256" key="3">
    <source>
        <dbReference type="ARBA" id="ARBA00022692"/>
    </source>
</evidence>
<dbReference type="FunFam" id="1.20.1260.100:FF:000001">
    <property type="entry name" value="translocator protein 2"/>
    <property type="match status" value="1"/>
</dbReference>
<dbReference type="eggNOG" id="COG3476">
    <property type="taxonomic scope" value="Bacteria"/>
</dbReference>
<dbReference type="STRING" id="350058.Mvan_3382"/>
<dbReference type="InterPro" id="IPR038330">
    <property type="entry name" value="TspO/MBR-related_sf"/>
</dbReference>
<reference evidence="6" key="1">
    <citation type="submission" date="2006-12" db="EMBL/GenBank/DDBJ databases">
        <title>Complete sequence of Mycobacterium vanbaalenii PYR-1.</title>
        <authorList>
            <consortium name="US DOE Joint Genome Institute"/>
            <person name="Copeland A."/>
            <person name="Lucas S."/>
            <person name="Lapidus A."/>
            <person name="Barry K."/>
            <person name="Detter J.C."/>
            <person name="Glavina del Rio T."/>
            <person name="Hammon N."/>
            <person name="Israni S."/>
            <person name="Dalin E."/>
            <person name="Tice H."/>
            <person name="Pitluck S."/>
            <person name="Singan V."/>
            <person name="Schmutz J."/>
            <person name="Larimer F."/>
            <person name="Land M."/>
            <person name="Hauser L."/>
            <person name="Kyrpides N."/>
            <person name="Anderson I.J."/>
            <person name="Miller C."/>
            <person name="Richardson P."/>
        </authorList>
    </citation>
    <scope>NUCLEOTIDE SEQUENCE [LARGE SCALE GENOMIC DNA]</scope>
    <source>
        <strain evidence="6">PYR-1</strain>
    </source>
</reference>
<dbReference type="Gene3D" id="1.20.1260.100">
    <property type="entry name" value="TspO/MBR protein"/>
    <property type="match status" value="1"/>
</dbReference>
<evidence type="ECO:0000313" key="6">
    <source>
        <dbReference type="EMBL" id="ABM14179.1"/>
    </source>
</evidence>
<comment type="subcellular location">
    <subcellularLocation>
        <location evidence="1">Membrane</location>
        <topology evidence="1">Multi-pass membrane protein</topology>
    </subcellularLocation>
</comment>
<dbReference type="HOGENOM" id="CLU_091805_2_0_11"/>
<dbReference type="PANTHER" id="PTHR10057">
    <property type="entry name" value="PERIPHERAL-TYPE BENZODIAZEPINE RECEPTOR"/>
    <property type="match status" value="1"/>
</dbReference>
<evidence type="ECO:0000256" key="4">
    <source>
        <dbReference type="ARBA" id="ARBA00022989"/>
    </source>
</evidence>
<keyword evidence="3" id="KW-0812">Transmembrane</keyword>
<keyword evidence="4" id="KW-1133">Transmembrane helix</keyword>
<evidence type="ECO:0000256" key="5">
    <source>
        <dbReference type="ARBA" id="ARBA00023136"/>
    </source>
</evidence>
<sequence>MRVAPVPRAERTRMRPSTLAKTAGAAFATAAAGGLATRSAVDSKWYRRLRKPGFQPPRAAFPIAWNVLYTDIAAVSASTIDTLNDRGETDRARAYTRALALNLALNAGWSWVFFNRRMLGPAAVVAAGLTVSSADLARRAGQVNAPAGAALAAYPLWCVFATALSTRIWQLNR</sequence>
<evidence type="ECO:0000256" key="2">
    <source>
        <dbReference type="ARBA" id="ARBA00007524"/>
    </source>
</evidence>
<dbReference type="GO" id="GO:0033013">
    <property type="term" value="P:tetrapyrrole metabolic process"/>
    <property type="evidence" value="ECO:0007669"/>
    <property type="project" value="UniProtKB-ARBA"/>
</dbReference>
<dbReference type="InterPro" id="IPR004307">
    <property type="entry name" value="TspO_MBR"/>
</dbReference>
<dbReference type="Pfam" id="PF03073">
    <property type="entry name" value="TspO_MBR"/>
    <property type="match status" value="1"/>
</dbReference>
<name>A1TAH9_MYCVP</name>
<keyword evidence="7" id="KW-1185">Reference proteome</keyword>
<evidence type="ECO:0000256" key="1">
    <source>
        <dbReference type="ARBA" id="ARBA00004141"/>
    </source>
</evidence>
<dbReference type="EMBL" id="CP000511">
    <property type="protein sequence ID" value="ABM14179.1"/>
    <property type="molecule type" value="Genomic_DNA"/>
</dbReference>
<dbReference type="KEGG" id="mva:Mvan_3382"/>
<dbReference type="PIRSF" id="PIRSF005859">
    <property type="entry name" value="PBR"/>
    <property type="match status" value="1"/>
</dbReference>
<dbReference type="PANTHER" id="PTHR10057:SF0">
    <property type="entry name" value="TRANSLOCATOR PROTEIN"/>
    <property type="match status" value="1"/>
</dbReference>
<dbReference type="AlphaFoldDB" id="A1TAH9"/>
<dbReference type="GO" id="GO:0016020">
    <property type="term" value="C:membrane"/>
    <property type="evidence" value="ECO:0007669"/>
    <property type="project" value="UniProtKB-SubCell"/>
</dbReference>
<dbReference type="CDD" id="cd15904">
    <property type="entry name" value="TSPO_MBR"/>
    <property type="match status" value="1"/>
</dbReference>
<evidence type="ECO:0000313" key="7">
    <source>
        <dbReference type="Proteomes" id="UP000009159"/>
    </source>
</evidence>
<accession>A1TAH9</accession>
<comment type="similarity">
    <text evidence="2">Belongs to the TspO/BZRP family.</text>
</comment>
<proteinExistence type="inferred from homology"/>
<organism evidence="6 7">
    <name type="scientific">Mycolicibacterium vanbaalenii (strain DSM 7251 / JCM 13017 / BCRC 16820 / KCTC 9966 / NRRL B-24157 / PYR-1)</name>
    <name type="common">Mycobacterium vanbaalenii</name>
    <dbReference type="NCBI Taxonomy" id="350058"/>
    <lineage>
        <taxon>Bacteria</taxon>
        <taxon>Bacillati</taxon>
        <taxon>Actinomycetota</taxon>
        <taxon>Actinomycetes</taxon>
        <taxon>Mycobacteriales</taxon>
        <taxon>Mycobacteriaceae</taxon>
        <taxon>Mycolicibacterium</taxon>
    </lineage>
</organism>
<dbReference type="Proteomes" id="UP000009159">
    <property type="component" value="Chromosome"/>
</dbReference>
<gene>
    <name evidence="6" type="ordered locus">Mvan_3382</name>
</gene>